<dbReference type="GO" id="GO:0005654">
    <property type="term" value="C:nucleoplasm"/>
    <property type="evidence" value="ECO:0007669"/>
    <property type="project" value="TreeGrafter"/>
</dbReference>
<feature type="region of interest" description="Disordered" evidence="1">
    <location>
        <begin position="1"/>
        <end position="95"/>
    </location>
</feature>
<dbReference type="AlphaFoldDB" id="A0A9P7GPA5"/>
<dbReference type="InterPro" id="IPR045168">
    <property type="entry name" value="YTH_prot"/>
</dbReference>
<feature type="region of interest" description="Disordered" evidence="1">
    <location>
        <begin position="178"/>
        <end position="201"/>
    </location>
</feature>
<evidence type="ECO:0000259" key="2">
    <source>
        <dbReference type="PROSITE" id="PS50882"/>
    </source>
</evidence>
<sequence length="316" mass="34416">MRRMAGPISRGKHRVSWATRTTNSSASSRSSLSPVMGRGSVPSPSNLDDTVESPSRTSHTQQNTLFFSPSGNRLVDDSPLPVSASEDGVPKHELGPAYVHTDGLVHQSAPAELGASRQKMFSFSPGVKRFSFDQAFQTTGSPPHEDFKLDPEAPIRAMRSTVSGDLDQGSSGRLQAVAEEEEKGDDDNIHADAPHPEVVRDGNVGVDVKEGAREDWGESFKIEWLSTEKLPFTRTRHIRNPWNHDREVKVSRDGTELEPSVGKKLLEEWGRLIEEQITAAPVTEQVAPLSRRASKSAPSSVAVTPAMVADAELPIL</sequence>
<reference evidence="3" key="1">
    <citation type="submission" date="2021-02" db="EMBL/GenBank/DDBJ databases">
        <authorList>
            <person name="Nieuwenhuis M."/>
            <person name="Van De Peppel L.J.J."/>
        </authorList>
    </citation>
    <scope>NUCLEOTIDE SEQUENCE</scope>
    <source>
        <strain evidence="3">D49</strain>
    </source>
</reference>
<reference evidence="3" key="2">
    <citation type="submission" date="2021-10" db="EMBL/GenBank/DDBJ databases">
        <title>Phylogenomics reveals ancestral predisposition of the termite-cultivated fungus Termitomyces towards a domesticated lifestyle.</title>
        <authorList>
            <person name="Auxier B."/>
            <person name="Grum-Grzhimaylo A."/>
            <person name="Cardenas M.E."/>
            <person name="Lodge J.D."/>
            <person name="Laessoe T."/>
            <person name="Pedersen O."/>
            <person name="Smith M.E."/>
            <person name="Kuyper T.W."/>
            <person name="Franco-Molano E.A."/>
            <person name="Baroni T.J."/>
            <person name="Aanen D.K."/>
        </authorList>
    </citation>
    <scope>NUCLEOTIDE SEQUENCE</scope>
    <source>
        <strain evidence="3">D49</strain>
    </source>
</reference>
<evidence type="ECO:0000313" key="4">
    <source>
        <dbReference type="Proteomes" id="UP000717328"/>
    </source>
</evidence>
<dbReference type="Gene3D" id="3.10.590.10">
    <property type="entry name" value="ph1033 like domains"/>
    <property type="match status" value="1"/>
</dbReference>
<proteinExistence type="predicted"/>
<comment type="caution">
    <text evidence="3">The sequence shown here is derived from an EMBL/GenBank/DDBJ whole genome shotgun (WGS) entry which is preliminary data.</text>
</comment>
<feature type="compositionally biased region" description="Basic and acidic residues" evidence="1">
    <location>
        <begin position="186"/>
        <end position="200"/>
    </location>
</feature>
<organism evidence="3 4">
    <name type="scientific">Sphagnurus paluster</name>
    <dbReference type="NCBI Taxonomy" id="117069"/>
    <lineage>
        <taxon>Eukaryota</taxon>
        <taxon>Fungi</taxon>
        <taxon>Dikarya</taxon>
        <taxon>Basidiomycota</taxon>
        <taxon>Agaricomycotina</taxon>
        <taxon>Agaricomycetes</taxon>
        <taxon>Agaricomycetidae</taxon>
        <taxon>Agaricales</taxon>
        <taxon>Tricholomatineae</taxon>
        <taxon>Lyophyllaceae</taxon>
        <taxon>Sphagnurus</taxon>
    </lineage>
</organism>
<dbReference type="Proteomes" id="UP000717328">
    <property type="component" value="Unassembled WGS sequence"/>
</dbReference>
<gene>
    <name evidence="3" type="ORF">H0H81_010840</name>
</gene>
<feature type="compositionally biased region" description="Low complexity" evidence="1">
    <location>
        <begin position="16"/>
        <end position="33"/>
    </location>
</feature>
<protein>
    <recommendedName>
        <fullName evidence="2">YTH domain-containing protein</fullName>
    </recommendedName>
</protein>
<feature type="domain" description="YTH" evidence="2">
    <location>
        <begin position="134"/>
        <end position="269"/>
    </location>
</feature>
<accession>A0A9P7GPA5</accession>
<dbReference type="GO" id="GO:0000381">
    <property type="term" value="P:regulation of alternative mRNA splicing, via spliceosome"/>
    <property type="evidence" value="ECO:0007669"/>
    <property type="project" value="TreeGrafter"/>
</dbReference>
<dbReference type="InterPro" id="IPR007275">
    <property type="entry name" value="YTH_domain"/>
</dbReference>
<evidence type="ECO:0000256" key="1">
    <source>
        <dbReference type="SAM" id="MobiDB-lite"/>
    </source>
</evidence>
<dbReference type="EMBL" id="JABCKI010000035">
    <property type="protein sequence ID" value="KAG5653753.1"/>
    <property type="molecule type" value="Genomic_DNA"/>
</dbReference>
<dbReference type="Pfam" id="PF04146">
    <property type="entry name" value="YTH"/>
    <property type="match status" value="1"/>
</dbReference>
<keyword evidence="4" id="KW-1185">Reference proteome</keyword>
<dbReference type="PROSITE" id="PS50882">
    <property type="entry name" value="YTH"/>
    <property type="match status" value="1"/>
</dbReference>
<dbReference type="GO" id="GO:0000398">
    <property type="term" value="P:mRNA splicing, via spliceosome"/>
    <property type="evidence" value="ECO:0007669"/>
    <property type="project" value="TreeGrafter"/>
</dbReference>
<evidence type="ECO:0000313" key="3">
    <source>
        <dbReference type="EMBL" id="KAG5653753.1"/>
    </source>
</evidence>
<dbReference type="PANTHER" id="PTHR12357:SF3">
    <property type="entry name" value="YTH DOMAIN-CONTAINING PROTEIN 1"/>
    <property type="match status" value="1"/>
</dbReference>
<dbReference type="PANTHER" id="PTHR12357">
    <property type="entry name" value="YTH YT521-B HOMOLOGY DOMAIN-CONTAINING"/>
    <property type="match status" value="1"/>
</dbReference>
<name>A0A9P7GPA5_9AGAR</name>
<dbReference type="CDD" id="cd21134">
    <property type="entry name" value="YTH"/>
    <property type="match status" value="1"/>
</dbReference>
<feature type="compositionally biased region" description="Polar residues" evidence="1">
    <location>
        <begin position="42"/>
        <end position="71"/>
    </location>
</feature>
<dbReference type="OrthoDB" id="6103986at2759"/>
<dbReference type="GO" id="GO:1990247">
    <property type="term" value="F:N6-methyladenosine-containing RNA reader activity"/>
    <property type="evidence" value="ECO:0007669"/>
    <property type="project" value="TreeGrafter"/>
</dbReference>
<dbReference type="GO" id="GO:0003729">
    <property type="term" value="F:mRNA binding"/>
    <property type="evidence" value="ECO:0007669"/>
    <property type="project" value="TreeGrafter"/>
</dbReference>